<dbReference type="Proteomes" id="UP000060345">
    <property type="component" value="Chromosome 2"/>
</dbReference>
<evidence type="ECO:0000313" key="3">
    <source>
        <dbReference type="Proteomes" id="UP000060345"/>
    </source>
</evidence>
<organism evidence="1 3">
    <name type="scientific">Prevotella fusca JCM 17724</name>
    <dbReference type="NCBI Taxonomy" id="1236517"/>
    <lineage>
        <taxon>Bacteria</taxon>
        <taxon>Pseudomonadati</taxon>
        <taxon>Bacteroidota</taxon>
        <taxon>Bacteroidia</taxon>
        <taxon>Bacteroidales</taxon>
        <taxon>Prevotellaceae</taxon>
        <taxon>Prevotella</taxon>
    </lineage>
</organism>
<gene>
    <name evidence="1" type="ORF">ADJ77_12290</name>
    <name evidence="2" type="ORF">J5A51_02520</name>
</gene>
<reference evidence="1 3" key="1">
    <citation type="submission" date="2015-07" db="EMBL/GenBank/DDBJ databases">
        <authorList>
            <person name="Noorani M."/>
        </authorList>
    </citation>
    <scope>NUCLEOTIDE SEQUENCE [LARGE SCALE GENOMIC DNA]</scope>
    <source>
        <strain evidence="1 3">W1435</strain>
    </source>
</reference>
<dbReference type="EMBL" id="CP072369">
    <property type="protein sequence ID" value="QUB86156.1"/>
    <property type="molecule type" value="Genomic_DNA"/>
</dbReference>
<dbReference type="STRING" id="1236517.ADJ77_12290"/>
<reference evidence="2 4" key="2">
    <citation type="submission" date="2021-03" db="EMBL/GenBank/DDBJ databases">
        <title>Human Oral Microbial Genomes.</title>
        <authorList>
            <person name="Johnston C.D."/>
            <person name="Chen T."/>
            <person name="Dewhirst F.E."/>
        </authorList>
    </citation>
    <scope>NUCLEOTIDE SEQUENCE [LARGE SCALE GENOMIC DNA]</scope>
    <source>
        <strain evidence="2 4">W1435</strain>
    </source>
</reference>
<proteinExistence type="predicted"/>
<sequence length="366" mass="43095">MKGLHKTEEFPLQQSYSKEEQIERYWKCNYTEGESQLSYWILLPKDVKPLEIKKKEIEGLNLYNIGRYVSTDTNFAMLEVNVYYEHYEYEMNASDWLAKKLSMMGEDVLHYRKIEGKSTGTYIDVLTSKKVTEDKTVISRFTVLKDYDMLYSGANYFMVKASCFENDYWERVKDILQITNNWDLINKTEWNMAENLQPFLYDVGDSRYEFYYPVSWSLFRNSKDLDSTAEPIRFLLRHEKEGKIVAGITVLLYTSTGQGRFEKITSDIMHRVNSQPEVECTIEKETIENWKNPSLKRLTYMQGELKDLTNETKACLMSYLADSNAGIFYIEYIGSRPNLQNNNWEEGKRCLELILSSFNNLNFGKS</sequence>
<dbReference type="AlphaFoldDB" id="A0A0K1NNR9"/>
<keyword evidence="4" id="KW-1185">Reference proteome</keyword>
<evidence type="ECO:0000313" key="4">
    <source>
        <dbReference type="Proteomes" id="UP000682005"/>
    </source>
</evidence>
<dbReference type="RefSeq" id="WP_050696479.1">
    <property type="nucleotide sequence ID" value="NZ_CP012075.1"/>
</dbReference>
<evidence type="ECO:0000313" key="2">
    <source>
        <dbReference type="EMBL" id="QUB86156.1"/>
    </source>
</evidence>
<accession>A0A0K1NNR9</accession>
<dbReference type="EMBL" id="CP012075">
    <property type="protein sequence ID" value="AKU70518.1"/>
    <property type="molecule type" value="Genomic_DNA"/>
</dbReference>
<dbReference type="Proteomes" id="UP000682005">
    <property type="component" value="Chromosome 2"/>
</dbReference>
<protein>
    <submittedName>
        <fullName evidence="1">ATP synthase F1 subunit delta</fullName>
    </submittedName>
</protein>
<evidence type="ECO:0000313" key="1">
    <source>
        <dbReference type="EMBL" id="AKU70518.1"/>
    </source>
</evidence>
<dbReference type="KEGG" id="pfus:ADJ77_12290"/>
<name>A0A0K1NNR9_9BACT</name>
<dbReference type="eggNOG" id="ENOG5033XX6">
    <property type="taxonomic scope" value="Bacteria"/>
</dbReference>